<comment type="caution">
    <text evidence="1">The sequence shown here is derived from an EMBL/GenBank/DDBJ whole genome shotgun (WGS) entry which is preliminary data.</text>
</comment>
<dbReference type="AlphaFoldDB" id="A0A8J2MNE8"/>
<keyword evidence="2" id="KW-1185">Reference proteome</keyword>
<name>A0A8J2MNE8_COTCN</name>
<dbReference type="OrthoDB" id="7695948at2759"/>
<dbReference type="Proteomes" id="UP000786811">
    <property type="component" value="Unassembled WGS sequence"/>
</dbReference>
<accession>A0A8J2MNE8</accession>
<dbReference type="EMBL" id="CAJNRD030001122">
    <property type="protein sequence ID" value="CAG5100623.1"/>
    <property type="molecule type" value="Genomic_DNA"/>
</dbReference>
<feature type="non-terminal residue" evidence="1">
    <location>
        <position position="1"/>
    </location>
</feature>
<evidence type="ECO:0000313" key="1">
    <source>
        <dbReference type="EMBL" id="CAG5100623.1"/>
    </source>
</evidence>
<proteinExistence type="predicted"/>
<organism evidence="1 2">
    <name type="scientific">Cotesia congregata</name>
    <name type="common">Parasitoid wasp</name>
    <name type="synonym">Apanteles congregatus</name>
    <dbReference type="NCBI Taxonomy" id="51543"/>
    <lineage>
        <taxon>Eukaryota</taxon>
        <taxon>Metazoa</taxon>
        <taxon>Ecdysozoa</taxon>
        <taxon>Arthropoda</taxon>
        <taxon>Hexapoda</taxon>
        <taxon>Insecta</taxon>
        <taxon>Pterygota</taxon>
        <taxon>Neoptera</taxon>
        <taxon>Endopterygota</taxon>
        <taxon>Hymenoptera</taxon>
        <taxon>Apocrita</taxon>
        <taxon>Ichneumonoidea</taxon>
        <taxon>Braconidae</taxon>
        <taxon>Microgastrinae</taxon>
        <taxon>Cotesia</taxon>
    </lineage>
</organism>
<evidence type="ECO:0000313" key="2">
    <source>
        <dbReference type="Proteomes" id="UP000786811"/>
    </source>
</evidence>
<sequence length="491" mass="56222">FFFSALVTVVVGKESQDLHSTKKYYDDVENVRQLELKLSNPTKGSLMEKKSFDDDLLIHSNLRKIRESEQSLGYRPLTGSYALSHSQNFATKNSRPIQSDVHYDIRNNKESYTDQEYQRELSYVLPNYPFRISDFSQDNAKVQSSSYESPTMFHNIKNSEYATLADNPSLEKFKKKVDPVPLKYEQDTNGIFVRSKLDHSRVFDLGDLRSQKSLNKLYYRNPEFQQYHVELTNQKQSKTNYFETVQNNKPVQLNNLHSVSHISPSKYISSNTKPKNIESHNYSQSSAQAQAEAQALEFQKISHSAHLEHQRAALHQIRLGIDRHNQQTALEQINQGHLSDAGKKFVEKNFQVSDPELIQQAQFTKRISEQVAETRQNQEASEYKAHSDAIIALQKQQAAHLKAQEDAHIFALNFEQNQVNAQAKAQALANAQAVILYKAHRAAHAKAQNEAKLVAQAQASARYHDPEHTPVIQYLLPQMQSLPDLRSQLSQ</sequence>
<gene>
    <name evidence="1" type="ORF">HICCMSTLAB_LOCUS9696</name>
</gene>
<reference evidence="1" key="1">
    <citation type="submission" date="2021-04" db="EMBL/GenBank/DDBJ databases">
        <authorList>
            <person name="Chebbi M.A.C M."/>
        </authorList>
    </citation>
    <scope>NUCLEOTIDE SEQUENCE</scope>
</reference>
<protein>
    <submittedName>
        <fullName evidence="1">Uncharacterized protein</fullName>
    </submittedName>
</protein>